<dbReference type="EMBL" id="ABJD02000101">
    <property type="protein sequence ID" value="EDU59890.1"/>
    <property type="molecule type" value="Genomic_DNA"/>
</dbReference>
<dbReference type="AlphaFoldDB" id="A0AA86YKM9"/>
<proteinExistence type="predicted"/>
<protein>
    <submittedName>
        <fullName evidence="1">Uncharacterized protein</fullName>
    </submittedName>
</protein>
<reference evidence="1 2" key="3">
    <citation type="submission" date="2008-05" db="EMBL/GenBank/DDBJ databases">
        <authorList>
            <person name="Fulton L."/>
            <person name="Clifton S."/>
            <person name="Fulton B."/>
            <person name="Xu J."/>
            <person name="Minx P."/>
            <person name="Pepin K.H."/>
            <person name="Johnson M."/>
            <person name="Thiruvilangam P."/>
            <person name="Bhonagiri V."/>
            <person name="Nash W.E."/>
            <person name="Mardis E.R."/>
            <person name="Wilson R.K."/>
        </authorList>
    </citation>
    <scope>NUCLEOTIDE SEQUENCE [LARGE SCALE GENOMIC DNA]</scope>
    <source>
        <strain evidence="1 2">ATCC 25827</strain>
    </source>
</reference>
<dbReference type="Proteomes" id="UP000004506">
    <property type="component" value="Unassembled WGS sequence"/>
</dbReference>
<comment type="caution">
    <text evidence="1">The sequence shown here is derived from an EMBL/GenBank/DDBJ whole genome shotgun (WGS) entry which is preliminary data.</text>
</comment>
<sequence>MDIPAQENAKVTNSTMLNLGFVIHASEILGFSEIVKKITIPNWQPQNGVLVKRKKLSPHRNSLCDCNNGYKI</sequence>
<evidence type="ECO:0000313" key="2">
    <source>
        <dbReference type="Proteomes" id="UP000004506"/>
    </source>
</evidence>
<accession>A0AA86YKM9</accession>
<reference evidence="2" key="2">
    <citation type="submission" date="2008-04" db="EMBL/GenBank/DDBJ databases">
        <title>Draft genome sequence of Providencia stuartii(ATCC 25827).</title>
        <authorList>
            <person name="Sudarsanam P."/>
            <person name="Ley R."/>
            <person name="Guruge J."/>
            <person name="Turnbaugh P.J."/>
            <person name="Mahowald M."/>
            <person name="Liep D."/>
            <person name="Gordon J."/>
        </authorList>
    </citation>
    <scope>NUCLEOTIDE SEQUENCE [LARGE SCALE GENOMIC DNA]</scope>
    <source>
        <strain evidence="2">ATCC 25827</strain>
    </source>
</reference>
<organism evidence="1 2">
    <name type="scientific">Providencia stuartii ATCC 25827</name>
    <dbReference type="NCBI Taxonomy" id="471874"/>
    <lineage>
        <taxon>Bacteria</taxon>
        <taxon>Pseudomonadati</taxon>
        <taxon>Pseudomonadota</taxon>
        <taxon>Gammaproteobacteria</taxon>
        <taxon>Enterobacterales</taxon>
        <taxon>Morganellaceae</taxon>
        <taxon>Providencia</taxon>
    </lineage>
</organism>
<reference evidence="2" key="1">
    <citation type="submission" date="2008-04" db="EMBL/GenBank/DDBJ databases">
        <title>Draft genome sequence of Providencia stuartii (ATCC 25827).</title>
        <authorList>
            <person name="Sudarsanam P."/>
            <person name="Ley R."/>
            <person name="Guruge J."/>
            <person name="Turnbaugh P.J."/>
            <person name="Mahowald M."/>
            <person name="Liep D."/>
            <person name="Gordon J."/>
        </authorList>
    </citation>
    <scope>NUCLEOTIDE SEQUENCE [LARGE SCALE GENOMIC DNA]</scope>
    <source>
        <strain evidence="2">ATCC 25827</strain>
    </source>
</reference>
<name>A0AA86YKM9_PROST</name>
<evidence type="ECO:0000313" key="1">
    <source>
        <dbReference type="EMBL" id="EDU59890.1"/>
    </source>
</evidence>
<gene>
    <name evidence="1" type="ORF">PROSTU_03083</name>
</gene>